<proteinExistence type="predicted"/>
<gene>
    <name evidence="1" type="ORF">H0H81_010068</name>
</gene>
<reference evidence="1" key="1">
    <citation type="submission" date="2021-02" db="EMBL/GenBank/DDBJ databases">
        <authorList>
            <person name="Nieuwenhuis M."/>
            <person name="Van De Peppel L.J.J."/>
        </authorList>
    </citation>
    <scope>NUCLEOTIDE SEQUENCE</scope>
    <source>
        <strain evidence="1">D49</strain>
    </source>
</reference>
<evidence type="ECO:0000313" key="1">
    <source>
        <dbReference type="EMBL" id="KAG5633197.1"/>
    </source>
</evidence>
<dbReference type="EMBL" id="JABCKI010008779">
    <property type="protein sequence ID" value="KAG5633197.1"/>
    <property type="molecule type" value="Genomic_DNA"/>
</dbReference>
<name>A0A9P7FKQ0_9AGAR</name>
<dbReference type="AlphaFoldDB" id="A0A9P7FKQ0"/>
<comment type="caution">
    <text evidence="1">The sequence shown here is derived from an EMBL/GenBank/DDBJ whole genome shotgun (WGS) entry which is preliminary data.</text>
</comment>
<organism evidence="1 2">
    <name type="scientific">Sphagnurus paluster</name>
    <dbReference type="NCBI Taxonomy" id="117069"/>
    <lineage>
        <taxon>Eukaryota</taxon>
        <taxon>Fungi</taxon>
        <taxon>Dikarya</taxon>
        <taxon>Basidiomycota</taxon>
        <taxon>Agaricomycotina</taxon>
        <taxon>Agaricomycetes</taxon>
        <taxon>Agaricomycetidae</taxon>
        <taxon>Agaricales</taxon>
        <taxon>Tricholomatineae</taxon>
        <taxon>Lyophyllaceae</taxon>
        <taxon>Sphagnurus</taxon>
    </lineage>
</organism>
<dbReference type="Proteomes" id="UP000717328">
    <property type="component" value="Unassembled WGS sequence"/>
</dbReference>
<protein>
    <submittedName>
        <fullName evidence="1">Uncharacterized protein</fullName>
    </submittedName>
</protein>
<reference evidence="1" key="2">
    <citation type="submission" date="2021-10" db="EMBL/GenBank/DDBJ databases">
        <title>Phylogenomics reveals ancestral predisposition of the termite-cultivated fungus Termitomyces towards a domesticated lifestyle.</title>
        <authorList>
            <person name="Auxier B."/>
            <person name="Grum-Grzhimaylo A."/>
            <person name="Cardenas M.E."/>
            <person name="Lodge J.D."/>
            <person name="Laessoe T."/>
            <person name="Pedersen O."/>
            <person name="Smith M.E."/>
            <person name="Kuyper T.W."/>
            <person name="Franco-Molano E.A."/>
            <person name="Baroni T.J."/>
            <person name="Aanen D.K."/>
        </authorList>
    </citation>
    <scope>NUCLEOTIDE SEQUENCE</scope>
    <source>
        <strain evidence="1">D49</strain>
    </source>
</reference>
<sequence>VWNTSILLEGPFLVDFRSVLSVGNPPATCDARLGGRVTTILVTLHHYEETLGLIPAPKLTQMF</sequence>
<evidence type="ECO:0000313" key="2">
    <source>
        <dbReference type="Proteomes" id="UP000717328"/>
    </source>
</evidence>
<feature type="non-terminal residue" evidence="1">
    <location>
        <position position="1"/>
    </location>
</feature>
<keyword evidence="2" id="KW-1185">Reference proteome</keyword>
<accession>A0A9P7FKQ0</accession>